<dbReference type="InterPro" id="IPR007627">
    <property type="entry name" value="RNA_pol_sigma70_r2"/>
</dbReference>
<evidence type="ECO:0000313" key="9">
    <source>
        <dbReference type="Proteomes" id="UP000254330"/>
    </source>
</evidence>
<feature type="domain" description="RNA polymerase sigma-70 region 2" evidence="5">
    <location>
        <begin position="6"/>
        <end position="73"/>
    </location>
</feature>
<feature type="domain" description="RNA polymerase sigma factor 70 region 4 type 2" evidence="6">
    <location>
        <begin position="102"/>
        <end position="153"/>
    </location>
</feature>
<dbReference type="InterPro" id="IPR014284">
    <property type="entry name" value="RNA_pol_sigma-70_dom"/>
</dbReference>
<dbReference type="Proteomes" id="UP000294641">
    <property type="component" value="Unassembled WGS sequence"/>
</dbReference>
<gene>
    <name evidence="7" type="primary">sigV_2</name>
    <name evidence="8" type="ORF">DFR61_12839</name>
    <name evidence="7" type="ORF">NCTC10597_01407</name>
</gene>
<dbReference type="InterPro" id="IPR036388">
    <property type="entry name" value="WH-like_DNA-bd_sf"/>
</dbReference>
<proteinExistence type="inferred from homology"/>
<dbReference type="EMBL" id="UGNP01000001">
    <property type="protein sequence ID" value="STX09713.1"/>
    <property type="molecule type" value="Genomic_DNA"/>
</dbReference>
<evidence type="ECO:0000313" key="7">
    <source>
        <dbReference type="EMBL" id="STX09713.1"/>
    </source>
</evidence>
<dbReference type="Gene3D" id="1.10.1740.10">
    <property type="match status" value="1"/>
</dbReference>
<dbReference type="InterPro" id="IPR039425">
    <property type="entry name" value="RNA_pol_sigma-70-like"/>
</dbReference>
<name>A0A8B4QAF6_9BACL</name>
<evidence type="ECO:0000256" key="1">
    <source>
        <dbReference type="ARBA" id="ARBA00010641"/>
    </source>
</evidence>
<dbReference type="SUPFAM" id="SSF88659">
    <property type="entry name" value="Sigma3 and sigma4 domains of RNA polymerase sigma factors"/>
    <property type="match status" value="1"/>
</dbReference>
<dbReference type="GO" id="GO:0006352">
    <property type="term" value="P:DNA-templated transcription initiation"/>
    <property type="evidence" value="ECO:0007669"/>
    <property type="project" value="InterPro"/>
</dbReference>
<comment type="caution">
    <text evidence="7">The sequence shown here is derived from an EMBL/GenBank/DDBJ whole genome shotgun (WGS) entry which is preliminary data.</text>
</comment>
<organism evidence="7 9">
    <name type="scientific">Kurthia zopfii</name>
    <dbReference type="NCBI Taxonomy" id="1650"/>
    <lineage>
        <taxon>Bacteria</taxon>
        <taxon>Bacillati</taxon>
        <taxon>Bacillota</taxon>
        <taxon>Bacilli</taxon>
        <taxon>Bacillales</taxon>
        <taxon>Caryophanaceae</taxon>
        <taxon>Kurthia</taxon>
    </lineage>
</organism>
<evidence type="ECO:0000256" key="2">
    <source>
        <dbReference type="ARBA" id="ARBA00023015"/>
    </source>
</evidence>
<dbReference type="EMBL" id="SNZG01000028">
    <property type="protein sequence ID" value="TDR35809.1"/>
    <property type="molecule type" value="Genomic_DNA"/>
</dbReference>
<dbReference type="Gene3D" id="1.10.10.10">
    <property type="entry name" value="Winged helix-like DNA-binding domain superfamily/Winged helix DNA-binding domain"/>
    <property type="match status" value="1"/>
</dbReference>
<sequence>MSIDELVEQYADYCYRVAYVYCKEHEAAEEIVQDVLMSYYSAQQRFNGESTLKTYLTKITVHKSYDYLRKRKRKFLFFKAKIDEEKHFDPSYLHLQAEKNGEVLQAVLDLDEKYREIIVLHYYEEMTLVEISDVLSLNINTVKSRHSRAKKQLQDQLKEVYFDEEF</sequence>
<dbReference type="GO" id="GO:0003677">
    <property type="term" value="F:DNA binding"/>
    <property type="evidence" value="ECO:0007669"/>
    <property type="project" value="InterPro"/>
</dbReference>
<evidence type="ECO:0000256" key="3">
    <source>
        <dbReference type="ARBA" id="ARBA00023082"/>
    </source>
</evidence>
<dbReference type="PANTHER" id="PTHR43133">
    <property type="entry name" value="RNA POLYMERASE ECF-TYPE SIGMA FACTO"/>
    <property type="match status" value="1"/>
</dbReference>
<dbReference type="InterPro" id="IPR013324">
    <property type="entry name" value="RNA_pol_sigma_r3/r4-like"/>
</dbReference>
<keyword evidence="3" id="KW-0731">Sigma factor</keyword>
<evidence type="ECO:0000259" key="5">
    <source>
        <dbReference type="Pfam" id="PF04542"/>
    </source>
</evidence>
<accession>A0A8B4QAF6</accession>
<dbReference type="GO" id="GO:0016987">
    <property type="term" value="F:sigma factor activity"/>
    <property type="evidence" value="ECO:0007669"/>
    <property type="project" value="UniProtKB-KW"/>
</dbReference>
<evidence type="ECO:0000313" key="10">
    <source>
        <dbReference type="Proteomes" id="UP000294641"/>
    </source>
</evidence>
<dbReference type="RefSeq" id="WP_166636123.1">
    <property type="nucleotide sequence ID" value="NZ_BJUE01000023.1"/>
</dbReference>
<keyword evidence="10" id="KW-1185">Reference proteome</keyword>
<dbReference type="PANTHER" id="PTHR43133:SF51">
    <property type="entry name" value="RNA POLYMERASE SIGMA FACTOR"/>
    <property type="match status" value="1"/>
</dbReference>
<keyword evidence="2" id="KW-0805">Transcription regulation</keyword>
<dbReference type="Pfam" id="PF08281">
    <property type="entry name" value="Sigma70_r4_2"/>
    <property type="match status" value="1"/>
</dbReference>
<dbReference type="InterPro" id="IPR013325">
    <property type="entry name" value="RNA_pol_sigma_r2"/>
</dbReference>
<dbReference type="AlphaFoldDB" id="A0A8B4QAF6"/>
<keyword evidence="4" id="KW-0804">Transcription</keyword>
<dbReference type="SUPFAM" id="SSF88946">
    <property type="entry name" value="Sigma2 domain of RNA polymerase sigma factors"/>
    <property type="match status" value="1"/>
</dbReference>
<reference evidence="8 10" key="2">
    <citation type="submission" date="2019-03" db="EMBL/GenBank/DDBJ databases">
        <title>Genomic Encyclopedia of Type Strains, Phase IV (KMG-IV): sequencing the most valuable type-strain genomes for metagenomic binning, comparative biology and taxonomic classification.</title>
        <authorList>
            <person name="Goeker M."/>
        </authorList>
    </citation>
    <scope>NUCLEOTIDE SEQUENCE [LARGE SCALE GENOMIC DNA]</scope>
    <source>
        <strain evidence="8 10">DSM 20580</strain>
    </source>
</reference>
<dbReference type="CDD" id="cd06171">
    <property type="entry name" value="Sigma70_r4"/>
    <property type="match status" value="1"/>
</dbReference>
<reference evidence="7 9" key="1">
    <citation type="submission" date="2018-06" db="EMBL/GenBank/DDBJ databases">
        <authorList>
            <consortium name="Pathogen Informatics"/>
            <person name="Doyle S."/>
        </authorList>
    </citation>
    <scope>NUCLEOTIDE SEQUENCE [LARGE SCALE GENOMIC DNA]</scope>
    <source>
        <strain evidence="7 9">NCTC10597</strain>
    </source>
</reference>
<evidence type="ECO:0000313" key="8">
    <source>
        <dbReference type="EMBL" id="TDR35809.1"/>
    </source>
</evidence>
<protein>
    <submittedName>
        <fullName evidence="7">RNA polymerase sigma factor sigV</fullName>
    </submittedName>
    <submittedName>
        <fullName evidence="8">RNA polymerase sigma-70 factor (ECF subfamily)</fullName>
    </submittedName>
</protein>
<dbReference type="NCBIfam" id="TIGR02937">
    <property type="entry name" value="sigma70-ECF"/>
    <property type="match status" value="1"/>
</dbReference>
<dbReference type="Pfam" id="PF04542">
    <property type="entry name" value="Sigma70_r2"/>
    <property type="match status" value="1"/>
</dbReference>
<comment type="similarity">
    <text evidence="1">Belongs to the sigma-70 factor family. ECF subfamily.</text>
</comment>
<dbReference type="Proteomes" id="UP000254330">
    <property type="component" value="Unassembled WGS sequence"/>
</dbReference>
<evidence type="ECO:0000259" key="6">
    <source>
        <dbReference type="Pfam" id="PF08281"/>
    </source>
</evidence>
<dbReference type="InterPro" id="IPR013249">
    <property type="entry name" value="RNA_pol_sigma70_r4_t2"/>
</dbReference>
<evidence type="ECO:0000256" key="4">
    <source>
        <dbReference type="ARBA" id="ARBA00023163"/>
    </source>
</evidence>